<dbReference type="EMBL" id="CM055105">
    <property type="protein sequence ID" value="KAJ7531328.1"/>
    <property type="molecule type" value="Genomic_DNA"/>
</dbReference>
<name>A0ACC2BNG6_DIPCM</name>
<protein>
    <submittedName>
        <fullName evidence="1">Uncharacterized protein</fullName>
    </submittedName>
</protein>
<sequence length="314" mass="35430">MSHPCTDSTADSLFGKYTPEEFYKRHGVDHSEKFIKNRRGMSLFTQSWLPKDQKLKGLVMVCHGYGAESSWMVQLTAIGIAKRGFYVHAIDHQGHGKSEGLRGHIPNIGPVIDDCIQFFDSVREQHKELPAFLYGESLGGAICLLIHLRQPDIWSGAVLNGAMCGISQKFKPVWPLEHLLAYVAAVVPTWPVVPTKDIPTVSFKEPWKRELAKLNPRRYSGKPRAGTALEFLRVVKEIDERLPEVTIPFLIVHGELDVVTDPDGCKALYARASSTDKTMHIYEGMWHQLVGEPPENMEKVFGEIYKWLEDHAAK</sequence>
<organism evidence="1 2">
    <name type="scientific">Diphasiastrum complanatum</name>
    <name type="common">Issler's clubmoss</name>
    <name type="synonym">Lycopodium complanatum</name>
    <dbReference type="NCBI Taxonomy" id="34168"/>
    <lineage>
        <taxon>Eukaryota</taxon>
        <taxon>Viridiplantae</taxon>
        <taxon>Streptophyta</taxon>
        <taxon>Embryophyta</taxon>
        <taxon>Tracheophyta</taxon>
        <taxon>Lycopodiopsida</taxon>
        <taxon>Lycopodiales</taxon>
        <taxon>Lycopodiaceae</taxon>
        <taxon>Lycopodioideae</taxon>
        <taxon>Diphasiastrum</taxon>
    </lineage>
</organism>
<comment type="caution">
    <text evidence="1">The sequence shown here is derived from an EMBL/GenBank/DDBJ whole genome shotgun (WGS) entry which is preliminary data.</text>
</comment>
<proteinExistence type="predicted"/>
<gene>
    <name evidence="1" type="ORF">O6H91_14G040800</name>
</gene>
<dbReference type="Proteomes" id="UP001162992">
    <property type="component" value="Chromosome 14"/>
</dbReference>
<reference evidence="2" key="1">
    <citation type="journal article" date="2024" name="Proc. Natl. Acad. Sci. U.S.A.">
        <title>Extraordinary preservation of gene collinearity over three hundred million years revealed in homosporous lycophytes.</title>
        <authorList>
            <person name="Li C."/>
            <person name="Wickell D."/>
            <person name="Kuo L.Y."/>
            <person name="Chen X."/>
            <person name="Nie B."/>
            <person name="Liao X."/>
            <person name="Peng D."/>
            <person name="Ji J."/>
            <person name="Jenkins J."/>
            <person name="Williams M."/>
            <person name="Shu S."/>
            <person name="Plott C."/>
            <person name="Barry K."/>
            <person name="Rajasekar S."/>
            <person name="Grimwood J."/>
            <person name="Han X."/>
            <person name="Sun S."/>
            <person name="Hou Z."/>
            <person name="He W."/>
            <person name="Dai G."/>
            <person name="Sun C."/>
            <person name="Schmutz J."/>
            <person name="Leebens-Mack J.H."/>
            <person name="Li F.W."/>
            <person name="Wang L."/>
        </authorList>
    </citation>
    <scope>NUCLEOTIDE SEQUENCE [LARGE SCALE GENOMIC DNA]</scope>
    <source>
        <strain evidence="2">cv. PW_Plant_1</strain>
    </source>
</reference>
<accession>A0ACC2BNG6</accession>
<evidence type="ECO:0000313" key="2">
    <source>
        <dbReference type="Proteomes" id="UP001162992"/>
    </source>
</evidence>
<evidence type="ECO:0000313" key="1">
    <source>
        <dbReference type="EMBL" id="KAJ7531328.1"/>
    </source>
</evidence>
<keyword evidence="2" id="KW-1185">Reference proteome</keyword>